<organism evidence="2">
    <name type="scientific">Sesamum radiatum</name>
    <name type="common">Black benniseed</name>
    <dbReference type="NCBI Taxonomy" id="300843"/>
    <lineage>
        <taxon>Eukaryota</taxon>
        <taxon>Viridiplantae</taxon>
        <taxon>Streptophyta</taxon>
        <taxon>Embryophyta</taxon>
        <taxon>Tracheophyta</taxon>
        <taxon>Spermatophyta</taxon>
        <taxon>Magnoliopsida</taxon>
        <taxon>eudicotyledons</taxon>
        <taxon>Gunneridae</taxon>
        <taxon>Pentapetalae</taxon>
        <taxon>asterids</taxon>
        <taxon>lamiids</taxon>
        <taxon>Lamiales</taxon>
        <taxon>Pedaliaceae</taxon>
        <taxon>Sesamum</taxon>
    </lineage>
</organism>
<dbReference type="AlphaFoldDB" id="A0AAW2TXK1"/>
<name>A0AAW2TXK1_SESRA</name>
<accession>A0AAW2TXK1</accession>
<reference evidence="2" key="1">
    <citation type="submission" date="2020-06" db="EMBL/GenBank/DDBJ databases">
        <authorList>
            <person name="Li T."/>
            <person name="Hu X."/>
            <person name="Zhang T."/>
            <person name="Song X."/>
            <person name="Zhang H."/>
            <person name="Dai N."/>
            <person name="Sheng W."/>
            <person name="Hou X."/>
            <person name="Wei L."/>
        </authorList>
    </citation>
    <scope>NUCLEOTIDE SEQUENCE</scope>
    <source>
        <strain evidence="2">G02</strain>
        <tissue evidence="2">Leaf</tissue>
    </source>
</reference>
<evidence type="ECO:0000259" key="1">
    <source>
        <dbReference type="Pfam" id="PF13966"/>
    </source>
</evidence>
<reference evidence="2" key="2">
    <citation type="journal article" date="2024" name="Plant">
        <title>Genomic evolution and insights into agronomic trait innovations of Sesamum species.</title>
        <authorList>
            <person name="Miao H."/>
            <person name="Wang L."/>
            <person name="Qu L."/>
            <person name="Liu H."/>
            <person name="Sun Y."/>
            <person name="Le M."/>
            <person name="Wang Q."/>
            <person name="Wei S."/>
            <person name="Zheng Y."/>
            <person name="Lin W."/>
            <person name="Duan Y."/>
            <person name="Cao H."/>
            <person name="Xiong S."/>
            <person name="Wang X."/>
            <person name="Wei L."/>
            <person name="Li C."/>
            <person name="Ma Q."/>
            <person name="Ju M."/>
            <person name="Zhao R."/>
            <person name="Li G."/>
            <person name="Mu C."/>
            <person name="Tian Q."/>
            <person name="Mei H."/>
            <person name="Zhang T."/>
            <person name="Gao T."/>
            <person name="Zhang H."/>
        </authorList>
    </citation>
    <scope>NUCLEOTIDE SEQUENCE</scope>
    <source>
        <strain evidence="2">G02</strain>
    </source>
</reference>
<proteinExistence type="predicted"/>
<sequence>MFVWRACRNALPAVTNLARRGVNVRGACPRCASEEEDVLHSLVRCPFARLVWVLSDLPWVYISCEHSNPKAWFRRMYYDFDAPAFARALLLCWFLWGARNRVLFESCSLAAPAIMEHIRSWERALSISETVESAYQFRGSNGARFTPTGI</sequence>
<gene>
    <name evidence="2" type="ORF">Sradi_1888700</name>
</gene>
<dbReference type="EMBL" id="JACGWJ010000007">
    <property type="protein sequence ID" value="KAL0409543.1"/>
    <property type="molecule type" value="Genomic_DNA"/>
</dbReference>
<feature type="domain" description="Reverse transcriptase zinc-binding" evidence="1">
    <location>
        <begin position="1"/>
        <end position="52"/>
    </location>
</feature>
<dbReference type="InterPro" id="IPR026960">
    <property type="entry name" value="RVT-Znf"/>
</dbReference>
<evidence type="ECO:0000313" key="2">
    <source>
        <dbReference type="EMBL" id="KAL0409543.1"/>
    </source>
</evidence>
<protein>
    <recommendedName>
        <fullName evidence="1">Reverse transcriptase zinc-binding domain-containing protein</fullName>
    </recommendedName>
</protein>
<comment type="caution">
    <text evidence="2">The sequence shown here is derived from an EMBL/GenBank/DDBJ whole genome shotgun (WGS) entry which is preliminary data.</text>
</comment>
<dbReference type="Pfam" id="PF13966">
    <property type="entry name" value="zf-RVT"/>
    <property type="match status" value="1"/>
</dbReference>